<evidence type="ECO:0000256" key="2">
    <source>
        <dbReference type="ARBA" id="ARBA00022786"/>
    </source>
</evidence>
<protein>
    <recommendedName>
        <fullName evidence="3">Ubiquitin fusion degradation protein UFD1 N-terminal subdomain 1 domain-containing protein</fullName>
    </recommendedName>
</protein>
<proteinExistence type="inferred from homology"/>
<dbReference type="PANTHER" id="PTHR12555:SF13">
    <property type="entry name" value="UBIQUITIN RECOGNITION FACTOR IN ER-ASSOCIATED DEGRADATION PROTEIN 1"/>
    <property type="match status" value="1"/>
</dbReference>
<dbReference type="Pfam" id="PF03152">
    <property type="entry name" value="UFD1_N1"/>
    <property type="match status" value="1"/>
</dbReference>
<dbReference type="AlphaFoldDB" id="A0AAD1ZBH0"/>
<dbReference type="GO" id="GO:0031593">
    <property type="term" value="F:polyubiquitin modification-dependent protein binding"/>
    <property type="evidence" value="ECO:0007669"/>
    <property type="project" value="TreeGrafter"/>
</dbReference>
<evidence type="ECO:0000256" key="1">
    <source>
        <dbReference type="ARBA" id="ARBA00006043"/>
    </source>
</evidence>
<comment type="similarity">
    <text evidence="1">Belongs to the UFD1 family.</text>
</comment>
<dbReference type="InterPro" id="IPR042299">
    <property type="entry name" value="Ufd1-like_Nn"/>
</dbReference>
<gene>
    <name evidence="4" type="ORF">FPE_LOCUS14028</name>
</gene>
<dbReference type="PANTHER" id="PTHR12555">
    <property type="entry name" value="UBIQUITIN FUSION DEGRADATON PROTEIN 1"/>
    <property type="match status" value="1"/>
</dbReference>
<dbReference type="GO" id="GO:0036503">
    <property type="term" value="P:ERAD pathway"/>
    <property type="evidence" value="ECO:0007669"/>
    <property type="project" value="TreeGrafter"/>
</dbReference>
<reference evidence="4" key="1">
    <citation type="submission" date="2023-05" db="EMBL/GenBank/DDBJ databases">
        <authorList>
            <person name="Huff M."/>
        </authorList>
    </citation>
    <scope>NUCLEOTIDE SEQUENCE</scope>
</reference>
<dbReference type="InterPro" id="IPR004854">
    <property type="entry name" value="Ufd1-like"/>
</dbReference>
<dbReference type="InterPro" id="IPR055417">
    <property type="entry name" value="UFD1_N1"/>
</dbReference>
<dbReference type="Gene3D" id="2.40.40.50">
    <property type="entry name" value="Ubiquitin fusion degradation protein UFD1, N-terminal domain"/>
    <property type="match status" value="1"/>
</dbReference>
<name>A0AAD1ZBH0_9LAMI</name>
<accession>A0AAD1ZBH0</accession>
<evidence type="ECO:0000313" key="4">
    <source>
        <dbReference type="EMBL" id="CAI9766598.1"/>
    </source>
</evidence>
<organism evidence="4 5">
    <name type="scientific">Fraxinus pennsylvanica</name>
    <dbReference type="NCBI Taxonomy" id="56036"/>
    <lineage>
        <taxon>Eukaryota</taxon>
        <taxon>Viridiplantae</taxon>
        <taxon>Streptophyta</taxon>
        <taxon>Embryophyta</taxon>
        <taxon>Tracheophyta</taxon>
        <taxon>Spermatophyta</taxon>
        <taxon>Magnoliopsida</taxon>
        <taxon>eudicotyledons</taxon>
        <taxon>Gunneridae</taxon>
        <taxon>Pentapetalae</taxon>
        <taxon>asterids</taxon>
        <taxon>lamiids</taxon>
        <taxon>Lamiales</taxon>
        <taxon>Oleaceae</taxon>
        <taxon>Oleeae</taxon>
        <taxon>Fraxinus</taxon>
    </lineage>
</organism>
<dbReference type="GO" id="GO:0006511">
    <property type="term" value="P:ubiquitin-dependent protein catabolic process"/>
    <property type="evidence" value="ECO:0007669"/>
    <property type="project" value="InterPro"/>
</dbReference>
<dbReference type="EMBL" id="OU503043">
    <property type="protein sequence ID" value="CAI9766598.1"/>
    <property type="molecule type" value="Genomic_DNA"/>
</dbReference>
<dbReference type="GO" id="GO:0034098">
    <property type="term" value="C:VCP-NPL4-UFD1 AAA ATPase complex"/>
    <property type="evidence" value="ECO:0007669"/>
    <property type="project" value="TreeGrafter"/>
</dbReference>
<evidence type="ECO:0000313" key="5">
    <source>
        <dbReference type="Proteomes" id="UP000834106"/>
    </source>
</evidence>
<keyword evidence="5" id="KW-1185">Reference proteome</keyword>
<dbReference type="Proteomes" id="UP000834106">
    <property type="component" value="Chromosome 8"/>
</dbReference>
<sequence length="135" mass="15410">MANIFSENQYGFKQVYCCIPFSQSKNSNIEFGDKIWMPVSALNELVVCDVPSPWMFQIKAYYNSGRVSHCGVLEFTAEEGCIVVSDWMMENLNIQEGELVEVASVVLPTGNYMKLQPHTTKFIELSNPKLFWKIP</sequence>
<keyword evidence="2" id="KW-0833">Ubl conjugation pathway</keyword>
<feature type="domain" description="Ubiquitin fusion degradation protein UFD1 N-terminal subdomain 1" evidence="3">
    <location>
        <begin position="12"/>
        <end position="108"/>
    </location>
</feature>
<evidence type="ECO:0000259" key="3">
    <source>
        <dbReference type="Pfam" id="PF03152"/>
    </source>
</evidence>